<dbReference type="InParanoid" id="A0A316YTQ1"/>
<organism evidence="1 2">
    <name type="scientific">Acaromyces ingoldii</name>
    <dbReference type="NCBI Taxonomy" id="215250"/>
    <lineage>
        <taxon>Eukaryota</taxon>
        <taxon>Fungi</taxon>
        <taxon>Dikarya</taxon>
        <taxon>Basidiomycota</taxon>
        <taxon>Ustilaginomycotina</taxon>
        <taxon>Exobasidiomycetes</taxon>
        <taxon>Exobasidiales</taxon>
        <taxon>Cryptobasidiaceae</taxon>
        <taxon>Acaromyces</taxon>
    </lineage>
</organism>
<reference evidence="1 2" key="1">
    <citation type="journal article" date="2018" name="Mol. Biol. Evol.">
        <title>Broad Genomic Sampling Reveals a Smut Pathogenic Ancestry of the Fungal Clade Ustilaginomycotina.</title>
        <authorList>
            <person name="Kijpornyongpan T."/>
            <person name="Mondo S.J."/>
            <person name="Barry K."/>
            <person name="Sandor L."/>
            <person name="Lee J."/>
            <person name="Lipzen A."/>
            <person name="Pangilinan J."/>
            <person name="LaButti K."/>
            <person name="Hainaut M."/>
            <person name="Henrissat B."/>
            <person name="Grigoriev I.V."/>
            <person name="Spatafora J.W."/>
            <person name="Aime M.C."/>
        </authorList>
    </citation>
    <scope>NUCLEOTIDE SEQUENCE [LARGE SCALE GENOMIC DNA]</scope>
    <source>
        <strain evidence="1 2">MCA 4198</strain>
    </source>
</reference>
<protein>
    <submittedName>
        <fullName evidence="1">DUF431-domain-containing protein</fullName>
    </submittedName>
</protein>
<proteinExistence type="predicted"/>
<name>A0A316YTQ1_9BASI</name>
<dbReference type="GeneID" id="37045898"/>
<dbReference type="Proteomes" id="UP000245768">
    <property type="component" value="Unassembled WGS sequence"/>
</dbReference>
<dbReference type="EMBL" id="KZ819635">
    <property type="protein sequence ID" value="PWN92426.1"/>
    <property type="molecule type" value="Genomic_DNA"/>
</dbReference>
<dbReference type="PANTHER" id="PTHR35517">
    <property type="entry name" value="PROTEIN ARGININE N-METHYLTRANSFERASE SFM1"/>
    <property type="match status" value="1"/>
</dbReference>
<dbReference type="AlphaFoldDB" id="A0A316YTQ1"/>
<dbReference type="InterPro" id="IPR007364">
    <property type="entry name" value="SFM1-like"/>
</dbReference>
<gene>
    <name evidence="1" type="ORF">FA10DRAFT_285295</name>
</gene>
<dbReference type="OrthoDB" id="373498at2759"/>
<keyword evidence="2" id="KW-1185">Reference proteome</keyword>
<dbReference type="PANTHER" id="PTHR35517:SF1">
    <property type="entry name" value="PROTEIN ARGININE N-METHYLTRANSFERASE SFM1"/>
    <property type="match status" value="1"/>
</dbReference>
<accession>A0A316YTQ1</accession>
<dbReference type="Pfam" id="PF04252">
    <property type="entry name" value="SFM1-like"/>
    <property type="match status" value="1"/>
</dbReference>
<evidence type="ECO:0000313" key="2">
    <source>
        <dbReference type="Proteomes" id="UP000245768"/>
    </source>
</evidence>
<dbReference type="RefSeq" id="XP_025379624.1">
    <property type="nucleotide sequence ID" value="XM_025523982.1"/>
</dbReference>
<sequence length="243" mass="26545">MGRPQYIVEHMEEDEEGSASFPHWALLEYRQMLLLVGPGSTVHFTGLSPGSASSLRAALSSSSSSKPCAEFQVHTEGILDFAAKAQVPISAICLLDPKAPQALSVRDASPPPNGYSHFLLGGILGDDPPRDRTSALRAHGFPGRHLGTMQMTTDTALGVTKRVVEDHLALGLEGTEQEGPTGATMQWVDQPELKFGGGESVEMPFRYMVDEERTKAYRGKPEPLMPEGMRQHIRNDLDRAFEF</sequence>
<dbReference type="GO" id="GO:0035241">
    <property type="term" value="F:protein-arginine omega-N monomethyltransferase activity"/>
    <property type="evidence" value="ECO:0007669"/>
    <property type="project" value="TreeGrafter"/>
</dbReference>
<evidence type="ECO:0000313" key="1">
    <source>
        <dbReference type="EMBL" id="PWN92426.1"/>
    </source>
</evidence>